<comment type="caution">
    <text evidence="2">The sequence shown here is derived from an EMBL/GenBank/DDBJ whole genome shotgun (WGS) entry which is preliminary data.</text>
</comment>
<keyword evidence="3" id="KW-1185">Reference proteome</keyword>
<dbReference type="PANTHER" id="PTHR35179:SF2">
    <property type="entry name" value="START DOMAIN-CONTAINING PROTEIN"/>
    <property type="match status" value="1"/>
</dbReference>
<evidence type="ECO:0000313" key="3">
    <source>
        <dbReference type="Proteomes" id="UP000559256"/>
    </source>
</evidence>
<evidence type="ECO:0000313" key="2">
    <source>
        <dbReference type="EMBL" id="KAF5334176.1"/>
    </source>
</evidence>
<reference evidence="2 3" key="1">
    <citation type="journal article" date="2020" name="ISME J.">
        <title>Uncovering the hidden diversity of litter-decomposition mechanisms in mushroom-forming fungi.</title>
        <authorList>
            <person name="Floudas D."/>
            <person name="Bentzer J."/>
            <person name="Ahren D."/>
            <person name="Johansson T."/>
            <person name="Persson P."/>
            <person name="Tunlid A."/>
        </authorList>
    </citation>
    <scope>NUCLEOTIDE SEQUENCE [LARGE SCALE GENOMIC DNA]</scope>
    <source>
        <strain evidence="2 3">CBS 291.85</strain>
    </source>
</reference>
<dbReference type="OrthoDB" id="420564at2759"/>
<dbReference type="AlphaFoldDB" id="A0A8H5C377"/>
<gene>
    <name evidence="2" type="ORF">D9758_014825</name>
</gene>
<evidence type="ECO:0000256" key="1">
    <source>
        <dbReference type="SAM" id="MobiDB-lite"/>
    </source>
</evidence>
<feature type="compositionally biased region" description="Pro residues" evidence="1">
    <location>
        <begin position="32"/>
        <end position="42"/>
    </location>
</feature>
<dbReference type="EMBL" id="JAACJM010000266">
    <property type="protein sequence ID" value="KAF5334176.1"/>
    <property type="molecule type" value="Genomic_DNA"/>
</dbReference>
<accession>A0A8H5C377</accession>
<evidence type="ECO:0008006" key="4">
    <source>
        <dbReference type="Google" id="ProtNLM"/>
    </source>
</evidence>
<organism evidence="2 3">
    <name type="scientific">Tetrapyrgos nigripes</name>
    <dbReference type="NCBI Taxonomy" id="182062"/>
    <lineage>
        <taxon>Eukaryota</taxon>
        <taxon>Fungi</taxon>
        <taxon>Dikarya</taxon>
        <taxon>Basidiomycota</taxon>
        <taxon>Agaricomycotina</taxon>
        <taxon>Agaricomycetes</taxon>
        <taxon>Agaricomycetidae</taxon>
        <taxon>Agaricales</taxon>
        <taxon>Marasmiineae</taxon>
        <taxon>Marasmiaceae</taxon>
        <taxon>Tetrapyrgos</taxon>
    </lineage>
</organism>
<proteinExistence type="predicted"/>
<sequence>MSHKYNLSQCLRPRHSTTMSSYYQRRGRRPFGTPPSRAPGPSVPERDFSEGLKTTLVKTLSVPQVTDQEDKPVTIKDVDYIGSYNWVKGSGGPTIIVPGSPPIWRNRPTPYQVAVDSGLVFVDQNGHWMGSHTLLPLVAAVDAYAEEQGNPPFEWKSVDIVTDRNGLRKLLRWIGDTKKEFRIDLQLAGRTVLLNRWEKKTQERAHTNYGHNFEKESTQPAKGCEESTGHHRIVCYDINGLKMVVRFEVDACIPNKSTSTRDPRRPSESTIDDLTNAMSRTTLTSTKLDTIMTIPFGKSKLIVNKAGDVVPQNLIAELTTCSQKRADSFDWDETFPQLYLSQTPHHFLAVHQLGLFQQVQKRELYRAELKSQDTRLQPKFQKLVRVLGMIKNMVMEHGERSRLSIVFRDGEMKVFERLSEEDCLPTDYMKKFSV</sequence>
<name>A0A8H5C377_9AGAR</name>
<protein>
    <recommendedName>
        <fullName evidence="4">Geranylgeranyl pyrophosphate synthetase</fullName>
    </recommendedName>
</protein>
<feature type="region of interest" description="Disordered" evidence="1">
    <location>
        <begin position="16"/>
        <end position="48"/>
    </location>
</feature>
<dbReference type="Proteomes" id="UP000559256">
    <property type="component" value="Unassembled WGS sequence"/>
</dbReference>
<dbReference type="PANTHER" id="PTHR35179">
    <property type="entry name" value="PROTEIN CBG02620"/>
    <property type="match status" value="1"/>
</dbReference>